<evidence type="ECO:0000259" key="1">
    <source>
        <dbReference type="PROSITE" id="PS51725"/>
    </source>
</evidence>
<dbReference type="PANTHER" id="PTHR33336:SF3">
    <property type="entry name" value="ABM DOMAIN-CONTAINING PROTEIN"/>
    <property type="match status" value="1"/>
</dbReference>
<dbReference type="EMBL" id="LIAW01000002">
    <property type="protein sequence ID" value="KRO33354.1"/>
    <property type="molecule type" value="Genomic_DNA"/>
</dbReference>
<dbReference type="InterPro" id="IPR007138">
    <property type="entry name" value="ABM_dom"/>
</dbReference>
<proteinExistence type="predicted"/>
<dbReference type="SUPFAM" id="SSF54909">
    <property type="entry name" value="Dimeric alpha+beta barrel"/>
    <property type="match status" value="1"/>
</dbReference>
<dbReference type="Proteomes" id="UP000053349">
    <property type="component" value="Unassembled WGS sequence"/>
</dbReference>
<protein>
    <recommendedName>
        <fullName evidence="1">ABM domain-containing protein</fullName>
    </recommendedName>
</protein>
<dbReference type="Pfam" id="PF03992">
    <property type="entry name" value="ABM"/>
    <property type="match status" value="1"/>
</dbReference>
<comment type="caution">
    <text evidence="2">The sequence shown here is derived from an EMBL/GenBank/DDBJ whole genome shotgun (WGS) entry which is preliminary data.</text>
</comment>
<dbReference type="InterPro" id="IPR050744">
    <property type="entry name" value="AI-2_Isomerase_LsrG"/>
</dbReference>
<dbReference type="PROSITE" id="PS51725">
    <property type="entry name" value="ABM"/>
    <property type="match status" value="1"/>
</dbReference>
<reference evidence="2 3" key="1">
    <citation type="submission" date="2015-10" db="EMBL/GenBank/DDBJ databases">
        <title>Metagenome-Assembled Genomes uncover a global brackish microbiome.</title>
        <authorList>
            <person name="Hugerth L.W."/>
            <person name="Larsson J."/>
            <person name="Alneberg J."/>
            <person name="Lindh M.V."/>
            <person name="Legrand C."/>
            <person name="Pinhassi J."/>
            <person name="Andersson A.F."/>
        </authorList>
    </citation>
    <scope>NUCLEOTIDE SEQUENCE [LARGE SCALE GENOMIC DNA]</scope>
    <source>
        <strain evidence="2">BACL2 MAG-121001-bin67</strain>
    </source>
</reference>
<dbReference type="AlphaFoldDB" id="A0A0R2PDE5"/>
<evidence type="ECO:0000313" key="3">
    <source>
        <dbReference type="Proteomes" id="UP000053349"/>
    </source>
</evidence>
<dbReference type="Gene3D" id="3.30.70.100">
    <property type="match status" value="1"/>
</dbReference>
<dbReference type="GO" id="GO:0003824">
    <property type="term" value="F:catalytic activity"/>
    <property type="evidence" value="ECO:0007669"/>
    <property type="project" value="TreeGrafter"/>
</dbReference>
<feature type="domain" description="ABM" evidence="1">
    <location>
        <begin position="1"/>
        <end position="89"/>
    </location>
</feature>
<dbReference type="InterPro" id="IPR011008">
    <property type="entry name" value="Dimeric_a/b-barrel"/>
</dbReference>
<accession>A0A0R2PDE5</accession>
<dbReference type="PANTHER" id="PTHR33336">
    <property type="entry name" value="QUINOL MONOOXYGENASE YGIN-RELATED"/>
    <property type="match status" value="1"/>
</dbReference>
<evidence type="ECO:0000313" key="2">
    <source>
        <dbReference type="EMBL" id="KRO33354.1"/>
    </source>
</evidence>
<name>A0A0R2PDE5_9ACTN</name>
<gene>
    <name evidence="2" type="ORF">ABR64_03725</name>
</gene>
<organism evidence="2 3">
    <name type="scientific">Actinobacteria bacterium BACL2 MAG-121001-bin67</name>
    <dbReference type="NCBI Taxonomy" id="1655572"/>
    <lineage>
        <taxon>Bacteria</taxon>
        <taxon>Bacillati</taxon>
        <taxon>Actinomycetota</taxon>
        <taxon>Actinomycetes</taxon>
        <taxon>Actinomycetes incertae sedis</taxon>
        <taxon>ac1 cluster</taxon>
    </lineage>
</organism>
<sequence length="103" mass="11448">MVITAIFEAKPGKADQLRKELENGARQSWQEAGVLSYAVHELSDKPGVFMNIEVYRDEDAFKSHLDSPHVKAFLGMLDDLLANPLTVYQARALFAGENPKSSI</sequence>